<dbReference type="STRING" id="1346330.M472_04885"/>
<feature type="domain" description="Extradiol ring-cleavage dioxygenase class III enzyme subunit B" evidence="6">
    <location>
        <begin position="44"/>
        <end position="273"/>
    </location>
</feature>
<dbReference type="eggNOG" id="COG3384">
    <property type="taxonomic scope" value="Bacteria"/>
</dbReference>
<dbReference type="PATRIC" id="fig|1346330.5.peg.3438"/>
<dbReference type="Pfam" id="PF02900">
    <property type="entry name" value="LigB"/>
    <property type="match status" value="1"/>
</dbReference>
<evidence type="ECO:0000259" key="6">
    <source>
        <dbReference type="Pfam" id="PF02900"/>
    </source>
</evidence>
<dbReference type="CDD" id="cd07363">
    <property type="entry name" value="45_DOPA_Dioxygenase"/>
    <property type="match status" value="1"/>
</dbReference>
<gene>
    <name evidence="7" type="ORF">M472_04885</name>
</gene>
<accession>U2HS58</accession>
<protein>
    <recommendedName>
        <fullName evidence="6">Extradiol ring-cleavage dioxygenase class III enzyme subunit B domain-containing protein</fullName>
    </recommendedName>
</protein>
<evidence type="ECO:0000313" key="8">
    <source>
        <dbReference type="Proteomes" id="UP000016584"/>
    </source>
</evidence>
<dbReference type="InterPro" id="IPR014436">
    <property type="entry name" value="Extradiol_dOase_DODA"/>
</dbReference>
<evidence type="ECO:0000256" key="1">
    <source>
        <dbReference type="ARBA" id="ARBA00001947"/>
    </source>
</evidence>
<dbReference type="SUPFAM" id="SSF53213">
    <property type="entry name" value="LigB-like"/>
    <property type="match status" value="1"/>
</dbReference>
<dbReference type="NCBIfam" id="NF007914">
    <property type="entry name" value="PRK10628.1"/>
    <property type="match status" value="1"/>
</dbReference>
<dbReference type="GO" id="GO:0016702">
    <property type="term" value="F:oxidoreductase activity, acting on single donors with incorporation of molecular oxygen, incorporation of two atoms of oxygen"/>
    <property type="evidence" value="ECO:0007669"/>
    <property type="project" value="UniProtKB-ARBA"/>
</dbReference>
<keyword evidence="4" id="KW-0862">Zinc</keyword>
<proteinExistence type="inferred from homology"/>
<organism evidence="7 8">
    <name type="scientific">Sphingobacterium paucimobilis HER1398</name>
    <dbReference type="NCBI Taxonomy" id="1346330"/>
    <lineage>
        <taxon>Bacteria</taxon>
        <taxon>Pseudomonadati</taxon>
        <taxon>Bacteroidota</taxon>
        <taxon>Sphingobacteriia</taxon>
        <taxon>Sphingobacteriales</taxon>
        <taxon>Sphingobacteriaceae</taxon>
        <taxon>Sphingobacterium</taxon>
    </lineage>
</organism>
<dbReference type="PIRSF" id="PIRSF006157">
    <property type="entry name" value="Doxgns_DODA"/>
    <property type="match status" value="1"/>
</dbReference>
<name>U2HS58_9SPHI</name>
<evidence type="ECO:0000256" key="5">
    <source>
        <dbReference type="ARBA" id="ARBA00023002"/>
    </source>
</evidence>
<keyword evidence="5" id="KW-0560">Oxidoreductase</keyword>
<evidence type="ECO:0000256" key="4">
    <source>
        <dbReference type="ARBA" id="ARBA00022833"/>
    </source>
</evidence>
<evidence type="ECO:0000256" key="3">
    <source>
        <dbReference type="ARBA" id="ARBA00022723"/>
    </source>
</evidence>
<dbReference type="InterPro" id="IPR004183">
    <property type="entry name" value="Xdiol_dOase_suB"/>
</dbReference>
<evidence type="ECO:0000256" key="2">
    <source>
        <dbReference type="ARBA" id="ARBA00007581"/>
    </source>
</evidence>
<comment type="cofactor">
    <cofactor evidence="1">
        <name>Zn(2+)</name>
        <dbReference type="ChEBI" id="CHEBI:29105"/>
    </cofactor>
</comment>
<sequence length="297" mass="33264">MEDMNRTQFLVALSALPLTGAIAKPSALRVFADTLDSTDKMPVLFLGHGSPMNAIEDNEFVRGFKKIGQEIEKPRAILVISAHWETRGTYVTAMENPMTIHDFGGFPQALFDVQYPAPGSPELALLTKDIIKSTEVHLDEKWGLDHGSWSVIKHLYPNADVPVIQMSIDYTQPASYHYALAKELAQLRRKGVLIVGSGNIVHNLRMVSWSHIDTAGYAFDWAQQADDRMKKYIMDGNHQALIDYKKQGREFELAIPTPEHYLPLLYSLALQDKNEDIHIFNDQAVAGSLTMTSLKIG</sequence>
<dbReference type="Proteomes" id="UP000016584">
    <property type="component" value="Unassembled WGS sequence"/>
</dbReference>
<comment type="similarity">
    <text evidence="2">Belongs to the DODA-type extradiol aromatic ring-opening dioxygenase family.</text>
</comment>
<dbReference type="GO" id="GO:0008198">
    <property type="term" value="F:ferrous iron binding"/>
    <property type="evidence" value="ECO:0007669"/>
    <property type="project" value="InterPro"/>
</dbReference>
<dbReference type="EMBL" id="ATDL01000018">
    <property type="protein sequence ID" value="ERJ58095.1"/>
    <property type="molecule type" value="Genomic_DNA"/>
</dbReference>
<evidence type="ECO:0000313" key="7">
    <source>
        <dbReference type="EMBL" id="ERJ58095.1"/>
    </source>
</evidence>
<dbReference type="PANTHER" id="PTHR30096:SF0">
    <property type="entry name" value="4,5-DOPA DIOXYGENASE EXTRADIOL-LIKE PROTEIN"/>
    <property type="match status" value="1"/>
</dbReference>
<comment type="caution">
    <text evidence="7">The sequence shown here is derived from an EMBL/GenBank/DDBJ whole genome shotgun (WGS) entry which is preliminary data.</text>
</comment>
<dbReference type="Gene3D" id="3.40.830.10">
    <property type="entry name" value="LigB-like"/>
    <property type="match status" value="1"/>
</dbReference>
<keyword evidence="3" id="KW-0479">Metal-binding</keyword>
<dbReference type="AlphaFoldDB" id="U2HS58"/>
<reference evidence="7 8" key="1">
    <citation type="journal article" date="2013" name="Genome Announc.">
        <title>The Draft Genome Sequence of Sphingomonas paucimobilis Strain HER1398 (Proteobacteria), Host to the Giant PAU Phage, Indicates That It Is a Member of the Genus Sphingobacterium (Bacteroidetes).</title>
        <authorList>
            <person name="White R.A.III."/>
            <person name="Suttle C.A."/>
        </authorList>
    </citation>
    <scope>NUCLEOTIDE SEQUENCE [LARGE SCALE GENOMIC DNA]</scope>
    <source>
        <strain evidence="7 8">HER1398</strain>
    </source>
</reference>
<dbReference type="PANTHER" id="PTHR30096">
    <property type="entry name" value="4,5-DOPA DIOXYGENASE EXTRADIOL-LIKE PROTEIN"/>
    <property type="match status" value="1"/>
</dbReference>
<keyword evidence="8" id="KW-1185">Reference proteome</keyword>
<dbReference type="GO" id="GO:0008270">
    <property type="term" value="F:zinc ion binding"/>
    <property type="evidence" value="ECO:0007669"/>
    <property type="project" value="InterPro"/>
</dbReference>